<dbReference type="AlphaFoldDB" id="A0AA46TJM5"/>
<organism evidence="1 2">
    <name type="scientific">Solicola gregarius</name>
    <dbReference type="NCBI Taxonomy" id="2908642"/>
    <lineage>
        <taxon>Bacteria</taxon>
        <taxon>Bacillati</taxon>
        <taxon>Actinomycetota</taxon>
        <taxon>Actinomycetes</taxon>
        <taxon>Propionibacteriales</taxon>
        <taxon>Nocardioidaceae</taxon>
        <taxon>Solicola</taxon>
    </lineage>
</organism>
<reference evidence="1" key="1">
    <citation type="submission" date="2022-01" db="EMBL/GenBank/DDBJ databases">
        <title>Nocardioidaceae gen. sp. A5X3R13.</title>
        <authorList>
            <person name="Lopez Marin M.A."/>
            <person name="Uhlik O."/>
        </authorList>
    </citation>
    <scope>NUCLEOTIDE SEQUENCE</scope>
    <source>
        <strain evidence="1">A5X3R13</strain>
    </source>
</reference>
<protein>
    <submittedName>
        <fullName evidence="1">Uncharacterized protein</fullName>
    </submittedName>
</protein>
<evidence type="ECO:0000313" key="1">
    <source>
        <dbReference type="EMBL" id="UYM06486.1"/>
    </source>
</evidence>
<accession>A0AA46TJM5</accession>
<dbReference type="KEGG" id="sgrg:L0C25_05275"/>
<evidence type="ECO:0000313" key="2">
    <source>
        <dbReference type="Proteomes" id="UP001164390"/>
    </source>
</evidence>
<keyword evidence="2" id="KW-1185">Reference proteome</keyword>
<dbReference type="EMBL" id="CP094970">
    <property type="protein sequence ID" value="UYM06486.1"/>
    <property type="molecule type" value="Genomic_DNA"/>
</dbReference>
<name>A0AA46TJM5_9ACTN</name>
<dbReference type="Proteomes" id="UP001164390">
    <property type="component" value="Chromosome"/>
</dbReference>
<dbReference type="RefSeq" id="WP_271635392.1">
    <property type="nucleotide sequence ID" value="NZ_CP094970.1"/>
</dbReference>
<sequence length="87" mass="9504">MTSTVPSNWRSRVRPETPAYAAWAPSESSSSRAILAELRGQGFVAQIGSRAVPAGNFEVCYLRDQQARVEEIILGLDPEATRLTVGR</sequence>
<proteinExistence type="predicted"/>
<gene>
    <name evidence="1" type="ORF">L0C25_05275</name>
</gene>